<evidence type="ECO:0000313" key="3">
    <source>
        <dbReference type="EMBL" id="KIH43571.1"/>
    </source>
</evidence>
<proteinExistence type="predicted"/>
<dbReference type="Pfam" id="PF23003">
    <property type="entry name" value="Fn1_2"/>
    <property type="match status" value="1"/>
</dbReference>
<dbReference type="Proteomes" id="UP000054047">
    <property type="component" value="Unassembled WGS sequence"/>
</dbReference>
<accession>A0A0C2FEW1</accession>
<sequence length="93" mass="10310">DGEFVFYCKNNGGRCRKVCIGCQHRNKRLYDGDRYSEKGSVYQCEDITYVLIRYRSVPIHSATSLSLASPGSLTDQPLSVSSDADGKALAIEQ</sequence>
<feature type="non-terminal residue" evidence="3">
    <location>
        <position position="1"/>
    </location>
</feature>
<feature type="domain" description="Abnormal cell migration protein 18-like fibronectin type I" evidence="2">
    <location>
        <begin position="1"/>
        <end position="45"/>
    </location>
</feature>
<feature type="compositionally biased region" description="Polar residues" evidence="1">
    <location>
        <begin position="65"/>
        <end position="82"/>
    </location>
</feature>
<feature type="region of interest" description="Disordered" evidence="1">
    <location>
        <begin position="65"/>
        <end position="93"/>
    </location>
</feature>
<evidence type="ECO:0000313" key="4">
    <source>
        <dbReference type="Proteomes" id="UP000054047"/>
    </source>
</evidence>
<dbReference type="EMBL" id="KN784738">
    <property type="protein sequence ID" value="KIH43571.1"/>
    <property type="molecule type" value="Genomic_DNA"/>
</dbReference>
<name>A0A0C2FEW1_9BILA</name>
<dbReference type="OrthoDB" id="5911931at2759"/>
<dbReference type="InterPro" id="IPR055119">
    <property type="entry name" value="Mig18_Fn1"/>
</dbReference>
<evidence type="ECO:0000256" key="1">
    <source>
        <dbReference type="SAM" id="MobiDB-lite"/>
    </source>
</evidence>
<dbReference type="AlphaFoldDB" id="A0A0C2FEW1"/>
<protein>
    <recommendedName>
        <fullName evidence="2">Abnormal cell migration protein 18-like fibronectin type I domain-containing protein</fullName>
    </recommendedName>
</protein>
<keyword evidence="4" id="KW-1185">Reference proteome</keyword>
<reference evidence="3 4" key="1">
    <citation type="submission" date="2013-12" db="EMBL/GenBank/DDBJ databases">
        <title>Draft genome of the parsitic nematode Ancylostoma duodenale.</title>
        <authorList>
            <person name="Mitreva M."/>
        </authorList>
    </citation>
    <scope>NUCLEOTIDE SEQUENCE [LARGE SCALE GENOMIC DNA]</scope>
    <source>
        <strain evidence="3 4">Zhejiang</strain>
    </source>
</reference>
<evidence type="ECO:0000259" key="2">
    <source>
        <dbReference type="Pfam" id="PF23003"/>
    </source>
</evidence>
<organism evidence="3 4">
    <name type="scientific">Ancylostoma duodenale</name>
    <dbReference type="NCBI Taxonomy" id="51022"/>
    <lineage>
        <taxon>Eukaryota</taxon>
        <taxon>Metazoa</taxon>
        <taxon>Ecdysozoa</taxon>
        <taxon>Nematoda</taxon>
        <taxon>Chromadorea</taxon>
        <taxon>Rhabditida</taxon>
        <taxon>Rhabditina</taxon>
        <taxon>Rhabditomorpha</taxon>
        <taxon>Strongyloidea</taxon>
        <taxon>Ancylostomatidae</taxon>
        <taxon>Ancylostomatinae</taxon>
        <taxon>Ancylostoma</taxon>
    </lineage>
</organism>
<gene>
    <name evidence="3" type="ORF">ANCDUO_26420</name>
</gene>